<dbReference type="Gene3D" id="3.30.70.330">
    <property type="match status" value="3"/>
</dbReference>
<dbReference type="SUPFAM" id="SSF54928">
    <property type="entry name" value="RNA-binding domain, RBD"/>
    <property type="match status" value="2"/>
</dbReference>
<keyword evidence="8" id="KW-1185">Reference proteome</keyword>
<keyword evidence="4 5" id="KW-0694">RNA-binding</keyword>
<evidence type="ECO:0000313" key="8">
    <source>
        <dbReference type="Proteomes" id="UP000694620"/>
    </source>
</evidence>
<evidence type="ECO:0000313" key="7">
    <source>
        <dbReference type="Ensembl" id="ENSECRP00000018211.1"/>
    </source>
</evidence>
<evidence type="ECO:0000256" key="3">
    <source>
        <dbReference type="ARBA" id="ARBA00022737"/>
    </source>
</evidence>
<dbReference type="OrthoDB" id="431068at2759"/>
<sequence length="402" mass="46082">MSARYRGALLCSIILRDGSTRLDLGIVSTLVRRSSCAIRSNYEQRRIFQNLATSIPIFNSWLTVSRTFGIPLKELRAFSQTGVPYKEDEYLPLPEYVEESDVEPKKVFVVRARGLPWTCTVKEIQDFFSECKIRDGTNGIHMTSRSNGKPTGEAFIELESEKDVVKALDKHRMYMGSRYIEVFEVTENDVDYFLKKSVSPSETDAVIRLRGLPFNSTEEDIVQFFEGLQITRNGITFVTDERGRNVGDAFVQFDTTEMADQALLKDRQTIGNRYIEVFKSKMSEITNQSSAYRRKQLGSKSLKDNTFEDHRTSSMANQNDLKFCIHMRGLPFEASGQDIANYFYPVKPVKIYIEYGPEGRATGEADVYFSSHTEAVEAMKKDRSHIMHRYIELFLNSQYSSP</sequence>
<accession>A0A8C4SK53</accession>
<reference evidence="7" key="2">
    <citation type="submission" date="2025-08" db="UniProtKB">
        <authorList>
            <consortium name="Ensembl"/>
        </authorList>
    </citation>
    <scope>IDENTIFICATION</scope>
</reference>
<keyword evidence="2" id="KW-0507">mRNA processing</keyword>
<dbReference type="PROSITE" id="PS50102">
    <property type="entry name" value="RRM"/>
    <property type="match status" value="2"/>
</dbReference>
<dbReference type="GO" id="GO:0006397">
    <property type="term" value="P:mRNA processing"/>
    <property type="evidence" value="ECO:0007669"/>
    <property type="project" value="UniProtKB-KW"/>
</dbReference>
<protein>
    <submittedName>
        <fullName evidence="7">G-rich RNA sequence binding factor 1</fullName>
    </submittedName>
</protein>
<dbReference type="RefSeq" id="XP_051785512.1">
    <property type="nucleotide sequence ID" value="XM_051929552.1"/>
</dbReference>
<dbReference type="PANTHER" id="PTHR13976">
    <property type="entry name" value="HETEROGENEOUS NUCLEAR RIBONUCLEOPROTEIN-RELATED"/>
    <property type="match status" value="1"/>
</dbReference>
<proteinExistence type="predicted"/>
<dbReference type="InterPro" id="IPR000504">
    <property type="entry name" value="RRM_dom"/>
</dbReference>
<dbReference type="InterPro" id="IPR012677">
    <property type="entry name" value="Nucleotide-bd_a/b_plait_sf"/>
</dbReference>
<reference evidence="7" key="3">
    <citation type="submission" date="2025-09" db="UniProtKB">
        <authorList>
            <consortium name="Ensembl"/>
        </authorList>
    </citation>
    <scope>IDENTIFICATION</scope>
</reference>
<dbReference type="FunFam" id="3.30.70.330:FF:000131">
    <property type="entry name" value="Heterogeneous nuclear ribonucleoprotein h3 isoform"/>
    <property type="match status" value="1"/>
</dbReference>
<dbReference type="InterPro" id="IPR034426">
    <property type="entry name" value="GRSF1_RRM3"/>
</dbReference>
<gene>
    <name evidence="7" type="primary">GRSF1</name>
</gene>
<dbReference type="InterPro" id="IPR050666">
    <property type="entry name" value="ESRP"/>
</dbReference>
<dbReference type="RefSeq" id="XP_028661403.1">
    <property type="nucleotide sequence ID" value="XM_028805570.2"/>
</dbReference>
<dbReference type="Pfam" id="PF00076">
    <property type="entry name" value="RRM_1"/>
    <property type="match status" value="2"/>
</dbReference>
<dbReference type="CDD" id="cd12733">
    <property type="entry name" value="RRM3_GRSF1"/>
    <property type="match status" value="1"/>
</dbReference>
<dbReference type="FunFam" id="3.30.70.330:FF:000071">
    <property type="entry name" value="heterogeneous nuclear ribonucleoprotein H isoform X1"/>
    <property type="match status" value="1"/>
</dbReference>
<dbReference type="Ensembl" id="ENSECRT00000018579.1">
    <property type="protein sequence ID" value="ENSECRP00000018211.1"/>
    <property type="gene ID" value="ENSECRG00000012177.1"/>
</dbReference>
<evidence type="ECO:0000256" key="1">
    <source>
        <dbReference type="ARBA" id="ARBA00022553"/>
    </source>
</evidence>
<dbReference type="SMART" id="SM00360">
    <property type="entry name" value="RRM"/>
    <property type="match status" value="3"/>
</dbReference>
<evidence type="ECO:0000259" key="6">
    <source>
        <dbReference type="PROSITE" id="PS50102"/>
    </source>
</evidence>
<dbReference type="GeneID" id="114654784"/>
<keyword evidence="3" id="KW-0677">Repeat</keyword>
<dbReference type="InterPro" id="IPR035979">
    <property type="entry name" value="RBD_domain_sf"/>
</dbReference>
<dbReference type="AlphaFoldDB" id="A0A8C4SK53"/>
<dbReference type="Proteomes" id="UP000694620">
    <property type="component" value="Chromosome 7"/>
</dbReference>
<dbReference type="GeneTree" id="ENSGT00940000158529"/>
<dbReference type="GO" id="GO:0003723">
    <property type="term" value="F:RNA binding"/>
    <property type="evidence" value="ECO:0007669"/>
    <property type="project" value="UniProtKB-UniRule"/>
</dbReference>
<evidence type="ECO:0000256" key="5">
    <source>
        <dbReference type="PROSITE-ProRule" id="PRU00176"/>
    </source>
</evidence>
<evidence type="ECO:0000256" key="4">
    <source>
        <dbReference type="ARBA" id="ARBA00022884"/>
    </source>
</evidence>
<organism evidence="7 8">
    <name type="scientific">Erpetoichthys calabaricus</name>
    <name type="common">Rope fish</name>
    <name type="synonym">Calamoichthys calabaricus</name>
    <dbReference type="NCBI Taxonomy" id="27687"/>
    <lineage>
        <taxon>Eukaryota</taxon>
        <taxon>Metazoa</taxon>
        <taxon>Chordata</taxon>
        <taxon>Craniata</taxon>
        <taxon>Vertebrata</taxon>
        <taxon>Euteleostomi</taxon>
        <taxon>Actinopterygii</taxon>
        <taxon>Polypteriformes</taxon>
        <taxon>Polypteridae</taxon>
        <taxon>Erpetoichthys</taxon>
    </lineage>
</organism>
<dbReference type="CDD" id="cd12503">
    <property type="entry name" value="RRM1_hnRNPH_GRSF1_like"/>
    <property type="match status" value="1"/>
</dbReference>
<keyword evidence="1" id="KW-0597">Phosphoprotein</keyword>
<feature type="domain" description="RRM" evidence="6">
    <location>
        <begin position="205"/>
        <end position="282"/>
    </location>
</feature>
<evidence type="ECO:0000256" key="2">
    <source>
        <dbReference type="ARBA" id="ARBA00022664"/>
    </source>
</evidence>
<reference evidence="7" key="1">
    <citation type="submission" date="2021-06" db="EMBL/GenBank/DDBJ databases">
        <authorList>
            <consortium name="Wellcome Sanger Institute Data Sharing"/>
        </authorList>
    </citation>
    <scope>NUCLEOTIDE SEQUENCE [LARGE SCALE GENOMIC DNA]</scope>
</reference>
<name>A0A8C4SK53_ERPCA</name>
<feature type="domain" description="RRM" evidence="6">
    <location>
        <begin position="108"/>
        <end position="187"/>
    </location>
</feature>